<feature type="domain" description="RecF/RecN/SMC N-terminal" evidence="10">
    <location>
        <begin position="2"/>
        <end position="513"/>
    </location>
</feature>
<evidence type="ECO:0000256" key="9">
    <source>
        <dbReference type="PIRNR" id="PIRNR003128"/>
    </source>
</evidence>
<dbReference type="InterPro" id="IPR027417">
    <property type="entry name" value="P-loop_NTPase"/>
</dbReference>
<dbReference type="PANTHER" id="PTHR11059">
    <property type="entry name" value="DNA REPAIR PROTEIN RECN"/>
    <property type="match status" value="1"/>
</dbReference>
<evidence type="ECO:0000256" key="8">
    <source>
        <dbReference type="ARBA" id="ARBA00033408"/>
    </source>
</evidence>
<protein>
    <recommendedName>
        <fullName evidence="3 9">DNA repair protein RecN</fullName>
    </recommendedName>
    <alternativeName>
        <fullName evidence="8 9">Recombination protein N</fullName>
    </alternativeName>
</protein>
<dbReference type="NCBIfam" id="TIGR00634">
    <property type="entry name" value="recN"/>
    <property type="match status" value="1"/>
</dbReference>
<evidence type="ECO:0000256" key="6">
    <source>
        <dbReference type="ARBA" id="ARBA00022840"/>
    </source>
</evidence>
<comment type="function">
    <text evidence="1 9">May be involved in recombinational repair of damaged DNA.</text>
</comment>
<dbReference type="OrthoDB" id="9806954at2"/>
<keyword evidence="12" id="KW-1185">Reference proteome</keyword>
<dbReference type="GO" id="GO:0043590">
    <property type="term" value="C:bacterial nucleoid"/>
    <property type="evidence" value="ECO:0007669"/>
    <property type="project" value="TreeGrafter"/>
</dbReference>
<dbReference type="PANTHER" id="PTHR11059:SF0">
    <property type="entry name" value="DNA REPAIR PROTEIN RECN"/>
    <property type="match status" value="1"/>
</dbReference>
<comment type="caution">
    <text evidence="11">The sequence shown here is derived from an EMBL/GenBank/DDBJ whole genome shotgun (WGS) entry which is preliminary data.</text>
</comment>
<keyword evidence="6" id="KW-0067">ATP-binding</keyword>
<proteinExistence type="inferred from homology"/>
<dbReference type="GO" id="GO:0009432">
    <property type="term" value="P:SOS response"/>
    <property type="evidence" value="ECO:0007669"/>
    <property type="project" value="UniProtKB-ARBA"/>
</dbReference>
<evidence type="ECO:0000256" key="1">
    <source>
        <dbReference type="ARBA" id="ARBA00003618"/>
    </source>
</evidence>
<dbReference type="RefSeq" id="WP_036102977.1">
    <property type="nucleotide sequence ID" value="NZ_JAJA02000001.1"/>
</dbReference>
<dbReference type="GO" id="GO:0005524">
    <property type="term" value="F:ATP binding"/>
    <property type="evidence" value="ECO:0007669"/>
    <property type="project" value="UniProtKB-KW"/>
</dbReference>
<evidence type="ECO:0000256" key="7">
    <source>
        <dbReference type="ARBA" id="ARBA00023204"/>
    </source>
</evidence>
<evidence type="ECO:0000259" key="10">
    <source>
        <dbReference type="Pfam" id="PF02463"/>
    </source>
</evidence>
<evidence type="ECO:0000313" key="11">
    <source>
        <dbReference type="EMBL" id="KWS03119.1"/>
    </source>
</evidence>
<dbReference type="InterPro" id="IPR003395">
    <property type="entry name" value="RecF/RecN/SMC_N"/>
</dbReference>
<gene>
    <name evidence="11" type="ORF">AZ78_0665</name>
</gene>
<dbReference type="Pfam" id="PF02463">
    <property type="entry name" value="SMC_N"/>
    <property type="match status" value="1"/>
</dbReference>
<dbReference type="FunFam" id="3.40.50.300:FF:000319">
    <property type="entry name" value="DNA repair protein RecN"/>
    <property type="match status" value="1"/>
</dbReference>
<dbReference type="Gene3D" id="3.40.50.300">
    <property type="entry name" value="P-loop containing nucleotide triphosphate hydrolases"/>
    <property type="match status" value="2"/>
</dbReference>
<evidence type="ECO:0000256" key="5">
    <source>
        <dbReference type="ARBA" id="ARBA00022763"/>
    </source>
</evidence>
<evidence type="ECO:0000313" key="12">
    <source>
        <dbReference type="Proteomes" id="UP000023435"/>
    </source>
</evidence>
<keyword evidence="7 9" id="KW-0234">DNA repair</keyword>
<dbReference type="GO" id="GO:0006281">
    <property type="term" value="P:DNA repair"/>
    <property type="evidence" value="ECO:0007669"/>
    <property type="project" value="UniProtKB-KW"/>
</dbReference>
<organism evidence="11 12">
    <name type="scientific">Lysobacter capsici AZ78</name>
    <dbReference type="NCBI Taxonomy" id="1444315"/>
    <lineage>
        <taxon>Bacteria</taxon>
        <taxon>Pseudomonadati</taxon>
        <taxon>Pseudomonadota</taxon>
        <taxon>Gammaproteobacteria</taxon>
        <taxon>Lysobacterales</taxon>
        <taxon>Lysobacteraceae</taxon>
        <taxon>Lysobacter</taxon>
    </lineage>
</organism>
<dbReference type="SUPFAM" id="SSF52540">
    <property type="entry name" value="P-loop containing nucleoside triphosphate hydrolases"/>
    <property type="match status" value="1"/>
</dbReference>
<dbReference type="AlphaFoldDB" id="A0A108U5V2"/>
<dbReference type="FunFam" id="3.40.50.300:FF:000356">
    <property type="entry name" value="DNA repair protein RecN"/>
    <property type="match status" value="1"/>
</dbReference>
<reference evidence="11 12" key="1">
    <citation type="journal article" date="2014" name="Genome Announc.">
        <title>Draft Genome Sequence of Lysobacter capsici AZ78, a Bacterium Antagonistic to Plant-Pathogenic Oomycetes.</title>
        <authorList>
            <person name="Puopolo G."/>
            <person name="Sonego P."/>
            <person name="Engelen K."/>
            <person name="Pertot I."/>
        </authorList>
    </citation>
    <scope>NUCLEOTIDE SEQUENCE [LARGE SCALE GENOMIC DNA]</scope>
    <source>
        <strain evidence="11 12">AZ78</strain>
    </source>
</reference>
<dbReference type="NCBIfam" id="NF008121">
    <property type="entry name" value="PRK10869.1"/>
    <property type="match status" value="1"/>
</dbReference>
<dbReference type="PIRSF" id="PIRSF003128">
    <property type="entry name" value="RecN"/>
    <property type="match status" value="1"/>
</dbReference>
<keyword evidence="5 9" id="KW-0227">DNA damage</keyword>
<dbReference type="EMBL" id="JAJA02000001">
    <property type="protein sequence ID" value="KWS03119.1"/>
    <property type="molecule type" value="Genomic_DNA"/>
</dbReference>
<name>A0A108U5V2_9GAMM</name>
<keyword evidence="4" id="KW-0547">Nucleotide-binding</keyword>
<dbReference type="InterPro" id="IPR004604">
    <property type="entry name" value="DNA_recomb/repair_RecN"/>
</dbReference>
<evidence type="ECO:0000256" key="4">
    <source>
        <dbReference type="ARBA" id="ARBA00022741"/>
    </source>
</evidence>
<accession>A0A108U5V2</accession>
<evidence type="ECO:0000256" key="2">
    <source>
        <dbReference type="ARBA" id="ARBA00009441"/>
    </source>
</evidence>
<dbReference type="GO" id="GO:0006310">
    <property type="term" value="P:DNA recombination"/>
    <property type="evidence" value="ECO:0007669"/>
    <property type="project" value="InterPro"/>
</dbReference>
<comment type="similarity">
    <text evidence="2 9">Belongs to the RecN family.</text>
</comment>
<dbReference type="Proteomes" id="UP000023435">
    <property type="component" value="Unassembled WGS sequence"/>
</dbReference>
<sequence length="560" mass="59790">MLAHLSLKQFAVVSAAELSFGPGLTVISGETGAGKSLLVDALGLLSGLRADSGVVRHGADRAELVADFTLDDAPQAADWLRDNELDETGDGDAPVCQIRRVIRADGGSRAWVNGRPVTLGQLGELAGRLVEIHGQHEHQALMAKASQLTLLDAYGRTDAARGAVEAAARAWSALLRERDTLMAQGDVSDRIGWLEHQHRELEREALDPEALAKLTADHRRHAHAAGLIAACEAAFARIGGDEGPSLTRTLQQVRGELQRVTEHEPRLGEVDAMLDNAAIQIDEALVLLDRVRDDLDLDPSAFEQIESRIGRLHELARKHRIAPEQLAATRDGIAAELEMLRGAGVRLETLDLEIETARKGWRKAADVLGKARRDAAKSLSSKTTELIGELGMGGGRFDVAIEPLDEDRPDPNGGERIEFLVAANPGQPARALRKVASGGELSRISLAIEVAAFGMDAVPTMVFDEVDSGIGGAVAEIVGQKLRALGASRQVLCVTHLAQVAAQGHAHYRVSKAASEGVTQSAVQVLAAKQREEELARMLGGVELTKEVRAAAKRLLADVG</sequence>
<dbReference type="CDD" id="cd03241">
    <property type="entry name" value="ABC_RecN"/>
    <property type="match status" value="2"/>
</dbReference>
<evidence type="ECO:0000256" key="3">
    <source>
        <dbReference type="ARBA" id="ARBA00021315"/>
    </source>
</evidence>